<reference evidence="2 3" key="1">
    <citation type="submission" date="2012-04" db="EMBL/GenBank/DDBJ databases">
        <title>The Genome Sequence of Saprolegnia declina VS20.</title>
        <authorList>
            <consortium name="The Broad Institute Genome Sequencing Platform"/>
            <person name="Russ C."/>
            <person name="Nusbaum C."/>
            <person name="Tyler B."/>
            <person name="van West P."/>
            <person name="Dieguez-Uribeondo J."/>
            <person name="de Bruijn I."/>
            <person name="Tripathy S."/>
            <person name="Jiang R."/>
            <person name="Young S.K."/>
            <person name="Zeng Q."/>
            <person name="Gargeya S."/>
            <person name="Fitzgerald M."/>
            <person name="Haas B."/>
            <person name="Abouelleil A."/>
            <person name="Alvarado L."/>
            <person name="Arachchi H.M."/>
            <person name="Berlin A."/>
            <person name="Chapman S.B."/>
            <person name="Goldberg J."/>
            <person name="Griggs A."/>
            <person name="Gujja S."/>
            <person name="Hansen M."/>
            <person name="Howarth C."/>
            <person name="Imamovic A."/>
            <person name="Larimer J."/>
            <person name="McCowen C."/>
            <person name="Montmayeur A."/>
            <person name="Murphy C."/>
            <person name="Neiman D."/>
            <person name="Pearson M."/>
            <person name="Priest M."/>
            <person name="Roberts A."/>
            <person name="Saif S."/>
            <person name="Shea T."/>
            <person name="Sisk P."/>
            <person name="Sykes S."/>
            <person name="Wortman J."/>
            <person name="Nusbaum C."/>
            <person name="Birren B."/>
        </authorList>
    </citation>
    <scope>NUCLEOTIDE SEQUENCE [LARGE SCALE GENOMIC DNA]</scope>
    <source>
        <strain evidence="2 3">VS20</strain>
    </source>
</reference>
<evidence type="ECO:0000313" key="3">
    <source>
        <dbReference type="Proteomes" id="UP000030762"/>
    </source>
</evidence>
<dbReference type="GeneID" id="19954381"/>
<dbReference type="VEuPathDB" id="FungiDB:SDRG_13654"/>
<dbReference type="OrthoDB" id="10308959at2759"/>
<proteinExistence type="predicted"/>
<evidence type="ECO:0000313" key="2">
    <source>
        <dbReference type="EMBL" id="EQC28577.1"/>
    </source>
</evidence>
<feature type="region of interest" description="Disordered" evidence="1">
    <location>
        <begin position="108"/>
        <end position="131"/>
    </location>
</feature>
<dbReference type="InParanoid" id="T0RFX1"/>
<sequence>MDFLVCAGTAMSEKTKKGPVRQQAKAPRIIRRSPRPEAATVDHATLGMRQLYTRKTAAPAKLHARRVYQSPCERVQSSKNHYDLAVSSAPVEAVGNNESPRRHLAISKSEGHVTTTTMSNQQSTSAEDTLSSPVSLDRVAFEKSLRGFQVHVEELPEAVYFPPMSPIGPWMTSSPMPPSAVTEPLSPRSRLLAFSNESQPILRCASATVRKTGKPRRPRSSQPRPTPHDDLL</sequence>
<protein>
    <submittedName>
        <fullName evidence="2">Uncharacterized protein</fullName>
    </submittedName>
</protein>
<keyword evidence="3" id="KW-1185">Reference proteome</keyword>
<gene>
    <name evidence="2" type="ORF">SDRG_13654</name>
</gene>
<name>T0RFX1_SAPDV</name>
<dbReference type="EMBL" id="JH767193">
    <property type="protein sequence ID" value="EQC28577.1"/>
    <property type="molecule type" value="Genomic_DNA"/>
</dbReference>
<feature type="compositionally biased region" description="Low complexity" evidence="1">
    <location>
        <begin position="114"/>
        <end position="125"/>
    </location>
</feature>
<organism evidence="2 3">
    <name type="scientific">Saprolegnia diclina (strain VS20)</name>
    <dbReference type="NCBI Taxonomy" id="1156394"/>
    <lineage>
        <taxon>Eukaryota</taxon>
        <taxon>Sar</taxon>
        <taxon>Stramenopiles</taxon>
        <taxon>Oomycota</taxon>
        <taxon>Saprolegniomycetes</taxon>
        <taxon>Saprolegniales</taxon>
        <taxon>Saprolegniaceae</taxon>
        <taxon>Saprolegnia</taxon>
    </lineage>
</organism>
<dbReference type="AlphaFoldDB" id="T0RFX1"/>
<evidence type="ECO:0000256" key="1">
    <source>
        <dbReference type="SAM" id="MobiDB-lite"/>
    </source>
</evidence>
<accession>T0RFX1</accession>
<dbReference type="Proteomes" id="UP000030762">
    <property type="component" value="Unassembled WGS sequence"/>
</dbReference>
<feature type="region of interest" description="Disordered" evidence="1">
    <location>
        <begin position="203"/>
        <end position="232"/>
    </location>
</feature>
<dbReference type="RefSeq" id="XP_008617975.1">
    <property type="nucleotide sequence ID" value="XM_008619753.1"/>
</dbReference>